<keyword evidence="4" id="KW-1185">Reference proteome</keyword>
<dbReference type="Gene3D" id="3.40.50.1000">
    <property type="entry name" value="HAD superfamily/HAD-like"/>
    <property type="match status" value="1"/>
</dbReference>
<protein>
    <submittedName>
        <fullName evidence="3">Acid phosphatase</fullName>
    </submittedName>
</protein>
<dbReference type="SFLD" id="SFLDS00003">
    <property type="entry name" value="Haloacid_Dehalogenase"/>
    <property type="match status" value="1"/>
</dbReference>
<dbReference type="RefSeq" id="WP_261380835.1">
    <property type="nucleotide sequence ID" value="NZ_VIVN01000025.1"/>
</dbReference>
<feature type="signal peptide" evidence="2">
    <location>
        <begin position="1"/>
        <end position="24"/>
    </location>
</feature>
<proteinExistence type="predicted"/>
<sequence>MKRKIGWLLTLIMVLSISSLNVKAETKGSSSLNLYDQNTMSVLWFQNSAEAKALYYQGYNMGRMRLDELLRERPKTTGLKPAIVLDIDETILDNSPHQAWFVLHGKGVPFGWNEWFRRGEAKALPGAIEFLQYANARGVDIFYISNRNEAEKKATMKNLLNVGAPQVISEHVLLQQPGERGKETRRIQVAKTRDILLYFGDNLGDFSGFDGLTVSERSPEVNKRKDEFGRKLIVFPNPMYGDWEGAIYQYDYRKTNEEKDRLRKKLLEIYIR</sequence>
<reference evidence="3 4" key="1">
    <citation type="submission" date="2019-06" db="EMBL/GenBank/DDBJ databases">
        <title>Sorghum-associated microbial communities from plants grown in Nebraska, USA.</title>
        <authorList>
            <person name="Schachtman D."/>
        </authorList>
    </citation>
    <scope>NUCLEOTIDE SEQUENCE [LARGE SCALE GENOMIC DNA]</scope>
    <source>
        <strain evidence="3 4">2482</strain>
    </source>
</reference>
<comment type="caution">
    <text evidence="3">The sequence shown here is derived from an EMBL/GenBank/DDBJ whole genome shotgun (WGS) entry which is preliminary data.</text>
</comment>
<accession>A0A561CEN3</accession>
<evidence type="ECO:0000256" key="1">
    <source>
        <dbReference type="ARBA" id="ARBA00022729"/>
    </source>
</evidence>
<dbReference type="InterPro" id="IPR005519">
    <property type="entry name" value="Acid_phosphat_B-like"/>
</dbReference>
<dbReference type="InterPro" id="IPR023214">
    <property type="entry name" value="HAD_sf"/>
</dbReference>
<name>A0A561CEN3_9BACI</name>
<evidence type="ECO:0000313" key="3">
    <source>
        <dbReference type="EMBL" id="TWD89703.1"/>
    </source>
</evidence>
<dbReference type="GO" id="GO:0009279">
    <property type="term" value="C:cell outer membrane"/>
    <property type="evidence" value="ECO:0007669"/>
    <property type="project" value="InterPro"/>
</dbReference>
<organism evidence="3 4">
    <name type="scientific">Neobacillus bataviensis</name>
    <dbReference type="NCBI Taxonomy" id="220685"/>
    <lineage>
        <taxon>Bacteria</taxon>
        <taxon>Bacillati</taxon>
        <taxon>Bacillota</taxon>
        <taxon>Bacilli</taxon>
        <taxon>Bacillales</taxon>
        <taxon>Bacillaceae</taxon>
        <taxon>Neobacillus</taxon>
    </lineage>
</organism>
<dbReference type="AlphaFoldDB" id="A0A561CEN3"/>
<dbReference type="SFLD" id="SFLDG01125">
    <property type="entry name" value="C1.1:_Acid_Phosphatase_Like"/>
    <property type="match status" value="1"/>
</dbReference>
<keyword evidence="1 2" id="KW-0732">Signal</keyword>
<dbReference type="NCBIfam" id="TIGR01533">
    <property type="entry name" value="lipo_e_P4"/>
    <property type="match status" value="1"/>
</dbReference>
<dbReference type="PANTHER" id="PTHR31284:SF10">
    <property type="entry name" value="ACID PHOSPHATASE-LIKE PROTEIN"/>
    <property type="match status" value="1"/>
</dbReference>
<dbReference type="InterPro" id="IPR036412">
    <property type="entry name" value="HAD-like_sf"/>
</dbReference>
<dbReference type="InterPro" id="IPR006423">
    <property type="entry name" value="Lipo_e_P4"/>
</dbReference>
<evidence type="ECO:0000256" key="2">
    <source>
        <dbReference type="SAM" id="SignalP"/>
    </source>
</evidence>
<dbReference type="PIRSF" id="PIRSF019271">
    <property type="entry name" value="Acid_Ptase_C"/>
    <property type="match status" value="1"/>
</dbReference>
<evidence type="ECO:0000313" key="4">
    <source>
        <dbReference type="Proteomes" id="UP000319671"/>
    </source>
</evidence>
<dbReference type="PANTHER" id="PTHR31284">
    <property type="entry name" value="ACID PHOSPHATASE-LIKE PROTEIN"/>
    <property type="match status" value="1"/>
</dbReference>
<dbReference type="CDD" id="cd07534">
    <property type="entry name" value="HAD_CAP"/>
    <property type="match status" value="1"/>
</dbReference>
<dbReference type="Pfam" id="PF03767">
    <property type="entry name" value="Acid_phosphat_B"/>
    <property type="match status" value="1"/>
</dbReference>
<gene>
    <name evidence="3" type="ORF">FB550_12570</name>
</gene>
<dbReference type="EMBL" id="VIVN01000025">
    <property type="protein sequence ID" value="TWD89703.1"/>
    <property type="molecule type" value="Genomic_DNA"/>
</dbReference>
<dbReference type="Proteomes" id="UP000319671">
    <property type="component" value="Unassembled WGS sequence"/>
</dbReference>
<dbReference type="SUPFAM" id="SSF56784">
    <property type="entry name" value="HAD-like"/>
    <property type="match status" value="1"/>
</dbReference>
<feature type="chain" id="PRO_5021703593" evidence="2">
    <location>
        <begin position="25"/>
        <end position="272"/>
    </location>
</feature>